<evidence type="ECO:0000256" key="6">
    <source>
        <dbReference type="ARBA" id="ARBA00022737"/>
    </source>
</evidence>
<dbReference type="Gene3D" id="3.40.50.410">
    <property type="entry name" value="von Willebrand factor, type A domain"/>
    <property type="match status" value="1"/>
</dbReference>
<comment type="catalytic activity">
    <reaction evidence="1">
        <text>[E2 ubiquitin-conjugating enzyme]-S-ubiquitinyl-L-cysteine + [acceptor protein]-L-lysine = [E2 ubiquitin-conjugating enzyme]-L-cysteine + [acceptor protein]-N(6)-ubiquitinyl-L-lysine.</text>
        <dbReference type="EC" id="2.3.2.31"/>
    </reaction>
</comment>
<dbReference type="InterPro" id="IPR054694">
    <property type="entry name" value="Parkin-like_IBR"/>
</dbReference>
<evidence type="ECO:0000259" key="11">
    <source>
        <dbReference type="PROSITE" id="PS50089"/>
    </source>
</evidence>
<organism evidence="13 14">
    <name type="scientific">Aspergillus avenaceus</name>
    <dbReference type="NCBI Taxonomy" id="36643"/>
    <lineage>
        <taxon>Eukaryota</taxon>
        <taxon>Fungi</taxon>
        <taxon>Dikarya</taxon>
        <taxon>Ascomycota</taxon>
        <taxon>Pezizomycotina</taxon>
        <taxon>Eurotiomycetes</taxon>
        <taxon>Eurotiomycetidae</taxon>
        <taxon>Eurotiales</taxon>
        <taxon>Aspergillaceae</taxon>
        <taxon>Aspergillus</taxon>
        <taxon>Aspergillus subgen. Circumdati</taxon>
    </lineage>
</organism>
<evidence type="ECO:0000259" key="12">
    <source>
        <dbReference type="PROSITE" id="PS51873"/>
    </source>
</evidence>
<gene>
    <name evidence="13" type="ORF">BDV25DRAFT_130103</name>
</gene>
<evidence type="ECO:0000256" key="2">
    <source>
        <dbReference type="ARBA" id="ARBA00004906"/>
    </source>
</evidence>
<dbReference type="EC" id="2.3.2.31" evidence="3"/>
<dbReference type="InterPro" id="IPR036465">
    <property type="entry name" value="vWFA_dom_sf"/>
</dbReference>
<keyword evidence="6" id="KW-0677">Repeat</keyword>
<evidence type="ECO:0000313" key="14">
    <source>
        <dbReference type="Proteomes" id="UP000325780"/>
    </source>
</evidence>
<dbReference type="Proteomes" id="UP000325780">
    <property type="component" value="Unassembled WGS sequence"/>
</dbReference>
<dbReference type="Gene3D" id="1.20.120.1750">
    <property type="match status" value="1"/>
</dbReference>
<evidence type="ECO:0000256" key="4">
    <source>
        <dbReference type="ARBA" id="ARBA00022679"/>
    </source>
</evidence>
<dbReference type="SUPFAM" id="SSF53300">
    <property type="entry name" value="vWA-like"/>
    <property type="match status" value="1"/>
</dbReference>
<keyword evidence="4" id="KW-0808">Transferase</keyword>
<evidence type="ECO:0000256" key="8">
    <source>
        <dbReference type="ARBA" id="ARBA00022786"/>
    </source>
</evidence>
<keyword evidence="9" id="KW-0862">Zinc</keyword>
<evidence type="ECO:0000313" key="13">
    <source>
        <dbReference type="EMBL" id="KAE8149767.1"/>
    </source>
</evidence>
<keyword evidence="14" id="KW-1185">Reference proteome</keyword>
<dbReference type="PROSITE" id="PS51873">
    <property type="entry name" value="TRIAD"/>
    <property type="match status" value="1"/>
</dbReference>
<evidence type="ECO:0000256" key="3">
    <source>
        <dbReference type="ARBA" id="ARBA00012251"/>
    </source>
</evidence>
<proteinExistence type="predicted"/>
<dbReference type="GO" id="GO:0008270">
    <property type="term" value="F:zinc ion binding"/>
    <property type="evidence" value="ECO:0007669"/>
    <property type="project" value="UniProtKB-KW"/>
</dbReference>
<evidence type="ECO:0000256" key="10">
    <source>
        <dbReference type="PROSITE-ProRule" id="PRU00175"/>
    </source>
</evidence>
<keyword evidence="8" id="KW-0833">Ubl conjugation pathway</keyword>
<dbReference type="EMBL" id="ML742113">
    <property type="protein sequence ID" value="KAE8149767.1"/>
    <property type="molecule type" value="Genomic_DNA"/>
</dbReference>
<dbReference type="PROSITE" id="PS50089">
    <property type="entry name" value="ZF_RING_2"/>
    <property type="match status" value="1"/>
</dbReference>
<reference evidence="13 14" key="1">
    <citation type="submission" date="2019-04" db="EMBL/GenBank/DDBJ databases">
        <title>Friends and foes A comparative genomics study of 23 Aspergillus species from section Flavi.</title>
        <authorList>
            <consortium name="DOE Joint Genome Institute"/>
            <person name="Kjaerbolling I."/>
            <person name="Vesth T."/>
            <person name="Frisvad J.C."/>
            <person name="Nybo J.L."/>
            <person name="Theobald S."/>
            <person name="Kildgaard S."/>
            <person name="Isbrandt T."/>
            <person name="Kuo A."/>
            <person name="Sato A."/>
            <person name="Lyhne E.K."/>
            <person name="Kogle M.E."/>
            <person name="Wiebenga A."/>
            <person name="Kun R.S."/>
            <person name="Lubbers R.J."/>
            <person name="Makela M.R."/>
            <person name="Barry K."/>
            <person name="Chovatia M."/>
            <person name="Clum A."/>
            <person name="Daum C."/>
            <person name="Haridas S."/>
            <person name="He G."/>
            <person name="LaButti K."/>
            <person name="Lipzen A."/>
            <person name="Mondo S."/>
            <person name="Riley R."/>
            <person name="Salamov A."/>
            <person name="Simmons B.A."/>
            <person name="Magnuson J.K."/>
            <person name="Henrissat B."/>
            <person name="Mortensen U.H."/>
            <person name="Larsen T.O."/>
            <person name="Devries R.P."/>
            <person name="Grigoriev I.V."/>
            <person name="Machida M."/>
            <person name="Baker S.E."/>
            <person name="Andersen M.R."/>
        </authorList>
    </citation>
    <scope>NUCLEOTIDE SEQUENCE [LARGE SCALE GENOMIC DNA]</scope>
    <source>
        <strain evidence="13 14">IBT 18842</strain>
    </source>
</reference>
<dbReference type="InterPro" id="IPR001841">
    <property type="entry name" value="Znf_RING"/>
</dbReference>
<name>A0A5N6TTY6_ASPAV</name>
<dbReference type="CDD" id="cd00198">
    <property type="entry name" value="vWFA"/>
    <property type="match status" value="1"/>
</dbReference>
<accession>A0A5N6TTY6</accession>
<dbReference type="InterPro" id="IPR044066">
    <property type="entry name" value="TRIAD_supradom"/>
</dbReference>
<comment type="pathway">
    <text evidence="2">Protein modification; protein ubiquitination.</text>
</comment>
<keyword evidence="7 10" id="KW-0863">Zinc-finger</keyword>
<evidence type="ECO:0000256" key="7">
    <source>
        <dbReference type="ARBA" id="ARBA00022771"/>
    </source>
</evidence>
<feature type="domain" description="RING-type" evidence="12">
    <location>
        <begin position="797"/>
        <end position="1004"/>
    </location>
</feature>
<keyword evidence="5" id="KW-0479">Metal-binding</keyword>
<protein>
    <recommendedName>
        <fullName evidence="3">RBR-type E3 ubiquitin transferase</fullName>
        <ecNumber evidence="3">2.3.2.31</ecNumber>
    </recommendedName>
</protein>
<sequence>MESYDLLIIVDATFSMDNYLTSLHTSLPQIISRSALTGCFSRIGLLAYRDYRIREGLIEWSGWLQPDVKGVKQPDLVEMAKRLRQGEVGDVPEAVKTALAEAYLKMRSDAKTIVLLYTDAPPHSPTKLSHPNAVSERVALRYDEHYGDIGHLFINWVTACKTIRSLAQVFAVVNCNPTTATYYNYLCAITQVQRGTGSPAVGGDANQRPLSARLALYISTSDIEKAQTEDDIEATDYFPRSSVNSHTHPCVDNITPAILTANLLKEHLPKRPFKMQSLAERWSTDVEYKLMAVRYLLSVIKEDVVNLTVNPVFGSLWRTMCRDRTYERRDELFNLFSQNVGRIEDLDDKYAMKVWLDESYDFTSEIMRIINSVPGNDRFPCVFLDPTLNFSSSEFNENGERAIPCFTRMELLEVGRSCKAYALRRLSRVLSRLTIVNSANEMPEHIIATTVEQVPKIPLALAQGEYGREFWKILFRCIVPGTRISDRSATLVAALSLRIGIKPLIDAAKCQMLVFKDQWNDLSIPENWSIGCLGLLLDADSISRDQAEHSTRLLRPEDQRLFEHAVALKVLQFNLDMPLTAVMSWTPNRDIAPIGPLATCRTCNYPRSQRESWIHRAVLRDTDPTCPATWVECSDPNCRARYIVYGVEALNIRPKCYYCRERCHKKTDFYPPVVECIQCSSRTIWPASYQPSGWSEAEFICPLCTSGRYPKTIEVQLTARKIGEENPLSTWLHPDTAPFSEYSLFGTVSSIGTDQFVSRITLFPPREAPLVYQGKPILNTASLIASLQSMTVHRKTWGVKCSLCFSDFRPGILGAACGRRSCLQRICTSCLSGWYGINAPGKIINTAALACPFCRRYPTARTLAKAVMGIAGLAGLANAVRDQGVWIYAWCSDCSTAKQYIERSCAGGAPHEITDWVCEECSDERERQRLHQERVEEARIAKILQKIKPCPGCGVLTEKIAGCGHITCPTEGCEVHWCYFCGKAFDEGRIHGHMCDVHGGIFGEDDLD</sequence>
<evidence type="ECO:0000256" key="9">
    <source>
        <dbReference type="ARBA" id="ARBA00022833"/>
    </source>
</evidence>
<feature type="domain" description="RING-type" evidence="11">
    <location>
        <begin position="801"/>
        <end position="855"/>
    </location>
</feature>
<dbReference type="AlphaFoldDB" id="A0A5N6TTY6"/>
<dbReference type="OrthoDB" id="10009520at2759"/>
<evidence type="ECO:0000256" key="1">
    <source>
        <dbReference type="ARBA" id="ARBA00001798"/>
    </source>
</evidence>
<dbReference type="Pfam" id="PF22605">
    <property type="entry name" value="IBR_2"/>
    <property type="match status" value="1"/>
</dbReference>
<evidence type="ECO:0000256" key="5">
    <source>
        <dbReference type="ARBA" id="ARBA00022723"/>
    </source>
</evidence>
<dbReference type="SUPFAM" id="SSF57850">
    <property type="entry name" value="RING/U-box"/>
    <property type="match status" value="1"/>
</dbReference>
<dbReference type="GO" id="GO:0061630">
    <property type="term" value="F:ubiquitin protein ligase activity"/>
    <property type="evidence" value="ECO:0007669"/>
    <property type="project" value="UniProtKB-EC"/>
</dbReference>